<protein>
    <recommendedName>
        <fullName evidence="1">FAD-binding FR-type domain-containing protein</fullName>
    </recommendedName>
</protein>
<evidence type="ECO:0000259" key="1">
    <source>
        <dbReference type="PROSITE" id="PS51384"/>
    </source>
</evidence>
<reference evidence="2 3" key="1">
    <citation type="submission" date="2016-12" db="EMBL/GenBank/DDBJ databases">
        <title>The draft genome sequence of Actinophytocola xinjiangensis.</title>
        <authorList>
            <person name="Wang W."/>
            <person name="Yuan L."/>
        </authorList>
    </citation>
    <scope>NUCLEOTIDE SEQUENCE [LARGE SCALE GENOMIC DNA]</scope>
    <source>
        <strain evidence="2 3">CGMCC 4.4663</strain>
    </source>
</reference>
<dbReference type="InterPro" id="IPR039374">
    <property type="entry name" value="SIP_fam"/>
</dbReference>
<dbReference type="OrthoDB" id="3291337at2"/>
<proteinExistence type="predicted"/>
<dbReference type="PANTHER" id="PTHR30157">
    <property type="entry name" value="FERRIC REDUCTASE, NADPH-DEPENDENT"/>
    <property type="match status" value="1"/>
</dbReference>
<dbReference type="Gene3D" id="3.40.50.80">
    <property type="entry name" value="Nucleotide-binding domain of ferredoxin-NADP reductase (FNR) module"/>
    <property type="match status" value="1"/>
</dbReference>
<accession>A0A7Z0WPY5</accession>
<keyword evidence="3" id="KW-1185">Reference proteome</keyword>
<dbReference type="RefSeq" id="WP_075132676.1">
    <property type="nucleotide sequence ID" value="NZ_MSIF01000004.1"/>
</dbReference>
<dbReference type="Pfam" id="PF08021">
    <property type="entry name" value="FAD_binding_9"/>
    <property type="match status" value="1"/>
</dbReference>
<evidence type="ECO:0000313" key="2">
    <source>
        <dbReference type="EMBL" id="OLF11441.1"/>
    </source>
</evidence>
<dbReference type="PROSITE" id="PS51384">
    <property type="entry name" value="FAD_FR"/>
    <property type="match status" value="1"/>
</dbReference>
<dbReference type="InterPro" id="IPR039261">
    <property type="entry name" value="FNR_nucleotide-bd"/>
</dbReference>
<dbReference type="GO" id="GO:0016491">
    <property type="term" value="F:oxidoreductase activity"/>
    <property type="evidence" value="ECO:0007669"/>
    <property type="project" value="InterPro"/>
</dbReference>
<organism evidence="2 3">
    <name type="scientific">Actinophytocola xinjiangensis</name>
    <dbReference type="NCBI Taxonomy" id="485602"/>
    <lineage>
        <taxon>Bacteria</taxon>
        <taxon>Bacillati</taxon>
        <taxon>Actinomycetota</taxon>
        <taxon>Actinomycetes</taxon>
        <taxon>Pseudonocardiales</taxon>
        <taxon>Pseudonocardiaceae</taxon>
    </lineage>
</organism>
<dbReference type="Proteomes" id="UP000185696">
    <property type="component" value="Unassembled WGS sequence"/>
</dbReference>
<feature type="domain" description="FAD-binding FR-type" evidence="1">
    <location>
        <begin position="5"/>
        <end position="132"/>
    </location>
</feature>
<evidence type="ECO:0000313" key="3">
    <source>
        <dbReference type="Proteomes" id="UP000185696"/>
    </source>
</evidence>
<dbReference type="Gene3D" id="2.40.30.10">
    <property type="entry name" value="Translation factors"/>
    <property type="match status" value="1"/>
</dbReference>
<dbReference type="EMBL" id="MSIF01000004">
    <property type="protein sequence ID" value="OLF11441.1"/>
    <property type="molecule type" value="Genomic_DNA"/>
</dbReference>
<sequence length="266" mass="29286">MSQSYTLFRAEVVALRRLTPHQVRVTFGGPDLAGTVSAGLDQRIKLFFPLPGQTDPVVPEGENWYTEYRAMPEGRRPFMRTYTVRHFRPEIPELDVDMVLHGDTGPGSTWAGAARPGDRVAILAPDADHEEILGYEFAPPADTEWLLLAGDDTALPAIASIIESLPAGMPVHAFVEVDSAAEMMPLDTEADLRITWLCRAGRPATSGGLLCDAIRATTLPTGRPYLWLAGESSAIKDLRRHLVTERDIDKELIYFAGYWLLGSALE</sequence>
<dbReference type="InterPro" id="IPR013113">
    <property type="entry name" value="SIP_FAD-bd"/>
</dbReference>
<dbReference type="SUPFAM" id="SSF63380">
    <property type="entry name" value="Riboflavin synthase domain-like"/>
    <property type="match status" value="1"/>
</dbReference>
<dbReference type="InterPro" id="IPR007037">
    <property type="entry name" value="SIP_rossman_dom"/>
</dbReference>
<dbReference type="AlphaFoldDB" id="A0A7Z0WPY5"/>
<dbReference type="PANTHER" id="PTHR30157:SF0">
    <property type="entry name" value="NADPH-DEPENDENT FERRIC-CHELATE REDUCTASE"/>
    <property type="match status" value="1"/>
</dbReference>
<dbReference type="CDD" id="cd06193">
    <property type="entry name" value="siderophore_interacting"/>
    <property type="match status" value="1"/>
</dbReference>
<name>A0A7Z0WPY5_9PSEU</name>
<comment type="caution">
    <text evidence="2">The sequence shown here is derived from an EMBL/GenBank/DDBJ whole genome shotgun (WGS) entry which is preliminary data.</text>
</comment>
<dbReference type="InterPro" id="IPR017927">
    <property type="entry name" value="FAD-bd_FR_type"/>
</dbReference>
<dbReference type="InterPro" id="IPR017938">
    <property type="entry name" value="Riboflavin_synthase-like_b-brl"/>
</dbReference>
<gene>
    <name evidence="2" type="ORF">BLA60_10715</name>
</gene>
<dbReference type="Pfam" id="PF04954">
    <property type="entry name" value="SIP"/>
    <property type="match status" value="1"/>
</dbReference>